<dbReference type="AlphaFoldDB" id="A0A3M7PTG6"/>
<sequence>MRELFLGIVPSSFGAVEHYIEIRSLVNKSYHLLSSGRHHNEGRVDEKIYPVLILIILVTLKRHFSNGYQSLLLLSVPERG</sequence>
<evidence type="ECO:0000313" key="1">
    <source>
        <dbReference type="EMBL" id="RNA02350.1"/>
    </source>
</evidence>
<protein>
    <submittedName>
        <fullName evidence="1">Uncharacterized protein</fullName>
    </submittedName>
</protein>
<evidence type="ECO:0000313" key="2">
    <source>
        <dbReference type="Proteomes" id="UP000276133"/>
    </source>
</evidence>
<proteinExistence type="predicted"/>
<reference evidence="1 2" key="1">
    <citation type="journal article" date="2018" name="Sci. Rep.">
        <title>Genomic signatures of local adaptation to the degree of environmental predictability in rotifers.</title>
        <authorList>
            <person name="Franch-Gras L."/>
            <person name="Hahn C."/>
            <person name="Garcia-Roger E.M."/>
            <person name="Carmona M.J."/>
            <person name="Serra M."/>
            <person name="Gomez A."/>
        </authorList>
    </citation>
    <scope>NUCLEOTIDE SEQUENCE [LARGE SCALE GENOMIC DNA]</scope>
    <source>
        <strain evidence="1">HYR1</strain>
    </source>
</reference>
<dbReference type="Proteomes" id="UP000276133">
    <property type="component" value="Unassembled WGS sequence"/>
</dbReference>
<gene>
    <name evidence="1" type="ORF">BpHYR1_007530</name>
</gene>
<keyword evidence="2" id="KW-1185">Reference proteome</keyword>
<dbReference type="EMBL" id="REGN01008915">
    <property type="protein sequence ID" value="RNA02350.1"/>
    <property type="molecule type" value="Genomic_DNA"/>
</dbReference>
<organism evidence="1 2">
    <name type="scientific">Brachionus plicatilis</name>
    <name type="common">Marine rotifer</name>
    <name type="synonym">Brachionus muelleri</name>
    <dbReference type="NCBI Taxonomy" id="10195"/>
    <lineage>
        <taxon>Eukaryota</taxon>
        <taxon>Metazoa</taxon>
        <taxon>Spiralia</taxon>
        <taxon>Gnathifera</taxon>
        <taxon>Rotifera</taxon>
        <taxon>Eurotatoria</taxon>
        <taxon>Monogononta</taxon>
        <taxon>Pseudotrocha</taxon>
        <taxon>Ploima</taxon>
        <taxon>Brachionidae</taxon>
        <taxon>Brachionus</taxon>
    </lineage>
</organism>
<name>A0A3M7PTG6_BRAPC</name>
<comment type="caution">
    <text evidence="1">The sequence shown here is derived from an EMBL/GenBank/DDBJ whole genome shotgun (WGS) entry which is preliminary data.</text>
</comment>
<accession>A0A3M7PTG6</accession>